<evidence type="ECO:0000313" key="1">
    <source>
        <dbReference type="EMBL" id="CBA15445.1"/>
    </source>
</evidence>
<evidence type="ECO:0000313" key="2">
    <source>
        <dbReference type="Proteomes" id="UP000001890"/>
    </source>
</evidence>
<name>D2UD12_XANAP</name>
<organism evidence="1 2">
    <name type="scientific">Xanthomonas albilineans (strain GPE PC73 / CFBP 7063)</name>
    <dbReference type="NCBI Taxonomy" id="380358"/>
    <lineage>
        <taxon>Bacteria</taxon>
        <taxon>Pseudomonadati</taxon>
        <taxon>Pseudomonadota</taxon>
        <taxon>Gammaproteobacteria</taxon>
        <taxon>Lysobacterales</taxon>
        <taxon>Lysobacteraceae</taxon>
        <taxon>Xanthomonas</taxon>
    </lineage>
</organism>
<keyword evidence="2" id="KW-1185">Reference proteome</keyword>
<dbReference type="AlphaFoldDB" id="D2UD12"/>
<protein>
    <recommendedName>
        <fullName evidence="3">Transposase</fullName>
    </recommendedName>
</protein>
<dbReference type="EMBL" id="FP565176">
    <property type="protein sequence ID" value="CBA15445.1"/>
    <property type="molecule type" value="Genomic_DNA"/>
</dbReference>
<accession>D2UD12</accession>
<dbReference type="STRING" id="380358.XALC_0928"/>
<sequence>MNRISPLAIFYLFGLPKVIRTDNGYDACFNAYGFPALPHARTERVLATHLSRGAISSCLAAHPARSGLDCIHLMAW</sequence>
<dbReference type="KEGG" id="xal:XALC_0928"/>
<evidence type="ECO:0008006" key="3">
    <source>
        <dbReference type="Google" id="ProtNLM"/>
    </source>
</evidence>
<proteinExistence type="predicted"/>
<reference evidence="1 2" key="1">
    <citation type="journal article" date="2009" name="BMC Genomics">
        <title>The complete genome sequence of Xanthomonas albilineans provides new insights into the reductive genome evolution of the xylem-limited Xanthomonadaceae.</title>
        <authorList>
            <person name="Pieretti I."/>
            <person name="Royer M."/>
            <person name="Barbe V."/>
            <person name="Carrere S."/>
            <person name="Koebnik R."/>
            <person name="Cociancich S."/>
            <person name="Couloux A."/>
            <person name="Darrasse A."/>
            <person name="Gouzy J."/>
            <person name="Jacques M.A."/>
            <person name="Lauber E."/>
            <person name="Manceau C."/>
            <person name="Mangenot S."/>
            <person name="Poussier S."/>
            <person name="Segurens B."/>
            <person name="Szurek B."/>
            <person name="Verdier V."/>
            <person name="Arlat M."/>
            <person name="Rott P."/>
        </authorList>
    </citation>
    <scope>NUCLEOTIDE SEQUENCE [LARGE SCALE GENOMIC DNA]</scope>
    <source>
        <strain evidence="2">GPE PC73 / CFBP 7063</strain>
    </source>
</reference>
<gene>
    <name evidence="1" type="ordered locus">XALc_0928</name>
</gene>
<dbReference type="Proteomes" id="UP000001890">
    <property type="component" value="Chromosome"/>
</dbReference>